<proteinExistence type="predicted"/>
<dbReference type="Proteomes" id="UP000660339">
    <property type="component" value="Unassembled WGS sequence"/>
</dbReference>
<dbReference type="InterPro" id="IPR009297">
    <property type="entry name" value="DUF952"/>
</dbReference>
<reference evidence="1" key="1">
    <citation type="submission" date="2021-01" db="EMBL/GenBank/DDBJ databases">
        <title>Whole genome shotgun sequence of Catellatospora methionotrophica NBRC 14553.</title>
        <authorList>
            <person name="Komaki H."/>
            <person name="Tamura T."/>
        </authorList>
    </citation>
    <scope>NUCLEOTIDE SEQUENCE</scope>
    <source>
        <strain evidence="1">NBRC 14553</strain>
    </source>
</reference>
<dbReference type="SUPFAM" id="SSF56399">
    <property type="entry name" value="ADP-ribosylation"/>
    <property type="match status" value="1"/>
</dbReference>
<dbReference type="PANTHER" id="PTHR34129">
    <property type="entry name" value="BLR1139 PROTEIN"/>
    <property type="match status" value="1"/>
</dbReference>
<dbReference type="RefSeq" id="WP_166388817.1">
    <property type="nucleotide sequence ID" value="NZ_BAAATT010000005.1"/>
</dbReference>
<name>A0A8J3LI68_9ACTN</name>
<comment type="caution">
    <text evidence="1">The sequence shown here is derived from an EMBL/GenBank/DDBJ whole genome shotgun (WGS) entry which is preliminary data.</text>
</comment>
<dbReference type="Gene3D" id="3.20.170.20">
    <property type="entry name" value="Protein of unknown function DUF952"/>
    <property type="match status" value="1"/>
</dbReference>
<dbReference type="EMBL" id="BONJ01000021">
    <property type="protein sequence ID" value="GIG15606.1"/>
    <property type="molecule type" value="Genomic_DNA"/>
</dbReference>
<organism evidence="1 2">
    <name type="scientific">Catellatospora methionotrophica</name>
    <dbReference type="NCBI Taxonomy" id="121620"/>
    <lineage>
        <taxon>Bacteria</taxon>
        <taxon>Bacillati</taxon>
        <taxon>Actinomycetota</taxon>
        <taxon>Actinomycetes</taxon>
        <taxon>Micromonosporales</taxon>
        <taxon>Micromonosporaceae</taxon>
        <taxon>Catellatospora</taxon>
    </lineage>
</organism>
<keyword evidence="2" id="KW-1185">Reference proteome</keyword>
<gene>
    <name evidence="1" type="ORF">Cme02nite_39380</name>
</gene>
<dbReference type="Pfam" id="PF06108">
    <property type="entry name" value="DUF952"/>
    <property type="match status" value="1"/>
</dbReference>
<dbReference type="AlphaFoldDB" id="A0A8J3LI68"/>
<evidence type="ECO:0000313" key="1">
    <source>
        <dbReference type="EMBL" id="GIG15606.1"/>
    </source>
</evidence>
<accession>A0A8J3LI68</accession>
<sequence>MLIYKILLPSEWAALEQAGQFDGSPFDHASGFVHLSSRDQVAATALRVFGGEPELVVVAVDPRAVTETLRWEESRDRGVFPHVYGPLLRSAVVAVYRVAGAAAVDEALPR</sequence>
<evidence type="ECO:0000313" key="2">
    <source>
        <dbReference type="Proteomes" id="UP000660339"/>
    </source>
</evidence>
<protein>
    <submittedName>
        <fullName evidence="1">Glutathione S-transferase</fullName>
    </submittedName>
</protein>
<dbReference type="PANTHER" id="PTHR34129:SF1">
    <property type="entry name" value="DUF952 DOMAIN-CONTAINING PROTEIN"/>
    <property type="match status" value="1"/>
</dbReference>